<sequence>MMKKQSTASTSGFLMGLMLGFLIGLAMFKETPRSERSEAFPYLVSAGALFCCYAGFKIGAYHDFQSYRDEFLGIKNISTRYRTQDGFWQIESLWQQYPAKEQILITTILDNETVSIFNNLVIANHGFAANGKSAQKLHDETLNDLVQQLKDNFKQSAG</sequence>
<keyword evidence="3" id="KW-1185">Reference proteome</keyword>
<evidence type="ECO:0000313" key="3">
    <source>
        <dbReference type="Proteomes" id="UP000283433"/>
    </source>
</evidence>
<feature type="transmembrane region" description="Helical" evidence="1">
    <location>
        <begin position="12"/>
        <end position="28"/>
    </location>
</feature>
<dbReference type="Proteomes" id="UP000283433">
    <property type="component" value="Unassembled WGS sequence"/>
</dbReference>
<feature type="transmembrane region" description="Helical" evidence="1">
    <location>
        <begin position="40"/>
        <end position="60"/>
    </location>
</feature>
<name>A0A419S2J2_9SPHI</name>
<proteinExistence type="predicted"/>
<dbReference type="AlphaFoldDB" id="A0A419S2J2"/>
<keyword evidence="1" id="KW-0472">Membrane</keyword>
<dbReference type="RefSeq" id="WP_120182847.1">
    <property type="nucleotide sequence ID" value="NZ_CBINCU010000009.1"/>
</dbReference>
<dbReference type="EMBL" id="MBTA01000028">
    <property type="protein sequence ID" value="RKD13196.1"/>
    <property type="molecule type" value="Genomic_DNA"/>
</dbReference>
<keyword evidence="1" id="KW-1133">Transmembrane helix</keyword>
<organism evidence="2 3">
    <name type="scientific">Pelobium manganitolerans</name>
    <dbReference type="NCBI Taxonomy" id="1842495"/>
    <lineage>
        <taxon>Bacteria</taxon>
        <taxon>Pseudomonadati</taxon>
        <taxon>Bacteroidota</taxon>
        <taxon>Sphingobacteriia</taxon>
        <taxon>Sphingobacteriales</taxon>
        <taxon>Sphingobacteriaceae</taxon>
        <taxon>Pelobium</taxon>
    </lineage>
</organism>
<evidence type="ECO:0000313" key="2">
    <source>
        <dbReference type="EMBL" id="RKD13196.1"/>
    </source>
</evidence>
<evidence type="ECO:0000256" key="1">
    <source>
        <dbReference type="SAM" id="Phobius"/>
    </source>
</evidence>
<comment type="caution">
    <text evidence="2">The sequence shown here is derived from an EMBL/GenBank/DDBJ whole genome shotgun (WGS) entry which is preliminary data.</text>
</comment>
<keyword evidence="1" id="KW-0812">Transmembrane</keyword>
<reference evidence="2 3" key="1">
    <citation type="submission" date="2016-07" db="EMBL/GenBank/DDBJ databases">
        <title>Genome of Pelobium manganitolerans.</title>
        <authorList>
            <person name="Wu S."/>
            <person name="Wang G."/>
        </authorList>
    </citation>
    <scope>NUCLEOTIDE SEQUENCE [LARGE SCALE GENOMIC DNA]</scope>
    <source>
        <strain evidence="2 3">YS-25</strain>
    </source>
</reference>
<gene>
    <name evidence="2" type="ORF">BCY91_10250</name>
</gene>
<protein>
    <submittedName>
        <fullName evidence="2">Uncharacterized protein</fullName>
    </submittedName>
</protein>
<accession>A0A419S2J2</accession>
<dbReference type="OrthoDB" id="796823at2"/>